<evidence type="ECO:0000313" key="3">
    <source>
        <dbReference type="EMBL" id="MQU15583.1"/>
    </source>
</evidence>
<evidence type="ECO:0000313" key="4">
    <source>
        <dbReference type="Proteomes" id="UP000443000"/>
    </source>
</evidence>
<organism evidence="2">
    <name type="scientific">Pseudomonas helleri</name>
    <dbReference type="NCBI Taxonomy" id="1608996"/>
    <lineage>
        <taxon>Bacteria</taxon>
        <taxon>Pseudomonadati</taxon>
        <taxon>Pseudomonadota</taxon>
        <taxon>Gammaproteobacteria</taxon>
        <taxon>Pseudomonadales</taxon>
        <taxon>Pseudomonadaceae</taxon>
        <taxon>Pseudomonas</taxon>
    </lineage>
</organism>
<accession>A0A6A7YNI1</accession>
<evidence type="ECO:0000313" key="1">
    <source>
        <dbReference type="EMBL" id="MQT24750.1"/>
    </source>
</evidence>
<gene>
    <name evidence="3" type="ORF">GHN41_03855</name>
    <name evidence="2" type="ORF">GHN86_00315</name>
    <name evidence="1" type="ORF">GHN94_02735</name>
</gene>
<protein>
    <submittedName>
        <fullName evidence="2">Uncharacterized protein</fullName>
    </submittedName>
</protein>
<dbReference type="Proteomes" id="UP000713985">
    <property type="component" value="Unassembled WGS sequence"/>
</dbReference>
<keyword evidence="5" id="KW-1185">Reference proteome</keyword>
<evidence type="ECO:0000313" key="5">
    <source>
        <dbReference type="Proteomes" id="UP000713985"/>
    </source>
</evidence>
<proteinExistence type="predicted"/>
<dbReference type="EMBL" id="WIWC01000001">
    <property type="protein sequence ID" value="MQT78511.1"/>
    <property type="molecule type" value="Genomic_DNA"/>
</dbReference>
<comment type="caution">
    <text evidence="2">The sequence shown here is derived from an EMBL/GenBank/DDBJ whole genome shotgun (WGS) entry which is preliminary data.</text>
</comment>
<dbReference type="Proteomes" id="UP000443000">
    <property type="component" value="Unassembled WGS sequence"/>
</dbReference>
<reference evidence="4 5" key="1">
    <citation type="submission" date="2019-10" db="EMBL/GenBank/DDBJ databases">
        <title>Evaluation of single-gene subtyping targets for Pseudomonas.</title>
        <authorList>
            <person name="Reichler S.J."/>
            <person name="Orsi R.H."/>
            <person name="Wiedmann M."/>
            <person name="Martin N.H."/>
            <person name="Murphy S.I."/>
        </authorList>
    </citation>
    <scope>NUCLEOTIDE SEQUENCE</scope>
    <source>
        <strain evidence="1 5">FSL R10-0802</strain>
        <strain evidence="3 4">FSL R10-1594</strain>
        <strain evidence="2">FSL R10-2339</strain>
    </source>
</reference>
<dbReference type="RefSeq" id="WP_153385936.1">
    <property type="nucleotide sequence ID" value="NZ_WIVT01000003.1"/>
</dbReference>
<evidence type="ECO:0000313" key="2">
    <source>
        <dbReference type="EMBL" id="MQT78511.1"/>
    </source>
</evidence>
<dbReference type="EMBL" id="WIWP01000003">
    <property type="protein sequence ID" value="MQT24750.1"/>
    <property type="molecule type" value="Genomic_DNA"/>
</dbReference>
<dbReference type="AlphaFoldDB" id="A0A6A7YNI1"/>
<sequence length="46" mass="5763">MTVKESYIWDKKRHYRDRLINLDKINEIEQQEQEQDQDQDQELPDT</sequence>
<name>A0A6A7YNI1_9PSED</name>
<dbReference type="EMBL" id="WIVT01000003">
    <property type="protein sequence ID" value="MQU15583.1"/>
    <property type="molecule type" value="Genomic_DNA"/>
</dbReference>